<keyword evidence="8" id="KW-1003">Cell membrane</keyword>
<dbReference type="Gene3D" id="3.40.50.300">
    <property type="entry name" value="P-loop containing nucleotide triphosphate hydrolases"/>
    <property type="match status" value="1"/>
</dbReference>
<comment type="subunit">
    <text evidence="8">The complex is probably composed of two ATP-binding proteins, two transmembrane proteins and a solute-binding protein.</text>
</comment>
<feature type="domain" description="CBS" evidence="10">
    <location>
        <begin position="253"/>
        <end position="309"/>
    </location>
</feature>
<dbReference type="SUPFAM" id="SSF52540">
    <property type="entry name" value="P-loop containing nucleoside triphosphate hydrolases"/>
    <property type="match status" value="1"/>
</dbReference>
<gene>
    <name evidence="11" type="ORF">ACFSX4_14325</name>
</gene>
<evidence type="ECO:0000256" key="1">
    <source>
        <dbReference type="ARBA" id="ARBA00005417"/>
    </source>
</evidence>
<protein>
    <recommendedName>
        <fullName evidence="8">Quaternary amine transport ATP-binding protein</fullName>
        <ecNumber evidence="8">7.6.2.9</ecNumber>
    </recommendedName>
</protein>
<evidence type="ECO:0000256" key="7">
    <source>
        <dbReference type="PROSITE-ProRule" id="PRU00703"/>
    </source>
</evidence>
<dbReference type="InterPro" id="IPR005892">
    <property type="entry name" value="Gly-betaine_transp_ATP-bd"/>
</dbReference>
<dbReference type="RefSeq" id="WP_377775977.1">
    <property type="nucleotide sequence ID" value="NZ_JBHUOQ010000007.1"/>
</dbReference>
<dbReference type="InterPro" id="IPR027417">
    <property type="entry name" value="P-loop_NTPase"/>
</dbReference>
<dbReference type="SMART" id="SM00116">
    <property type="entry name" value="CBS"/>
    <property type="match status" value="2"/>
</dbReference>
<keyword evidence="6 7" id="KW-0129">CBS domain</keyword>
<dbReference type="EC" id="7.6.2.9" evidence="8"/>
<keyword evidence="5 8" id="KW-0067">ATP-binding</keyword>
<dbReference type="Pfam" id="PF00005">
    <property type="entry name" value="ABC_tran"/>
    <property type="match status" value="1"/>
</dbReference>
<comment type="similarity">
    <text evidence="1 8">Belongs to the ABC transporter superfamily.</text>
</comment>
<dbReference type="InterPro" id="IPR017871">
    <property type="entry name" value="ABC_transporter-like_CS"/>
</dbReference>
<dbReference type="PANTHER" id="PTHR43117:SF4">
    <property type="entry name" value="OSMOPROTECTANT IMPORT ATP-BINDING PROTEIN OSMV"/>
    <property type="match status" value="1"/>
</dbReference>
<evidence type="ECO:0000256" key="8">
    <source>
        <dbReference type="RuleBase" id="RU369116"/>
    </source>
</evidence>
<dbReference type="PROSITE" id="PS50893">
    <property type="entry name" value="ABC_TRANSPORTER_2"/>
    <property type="match status" value="1"/>
</dbReference>
<proteinExistence type="inferred from homology"/>
<dbReference type="NCBIfam" id="TIGR01186">
    <property type="entry name" value="proV"/>
    <property type="match status" value="1"/>
</dbReference>
<keyword evidence="2 8" id="KW-0813">Transport</keyword>
<feature type="domain" description="ABC transporter" evidence="9">
    <location>
        <begin position="2"/>
        <end position="234"/>
    </location>
</feature>
<evidence type="ECO:0000313" key="11">
    <source>
        <dbReference type="EMBL" id="MFD2831648.1"/>
    </source>
</evidence>
<reference evidence="12" key="1">
    <citation type="journal article" date="2019" name="Int. J. Syst. Evol. Microbiol.">
        <title>The Global Catalogue of Microorganisms (GCM) 10K type strain sequencing project: providing services to taxonomists for standard genome sequencing and annotation.</title>
        <authorList>
            <consortium name="The Broad Institute Genomics Platform"/>
            <consortium name="The Broad Institute Genome Sequencing Center for Infectious Disease"/>
            <person name="Wu L."/>
            <person name="Ma J."/>
        </authorList>
    </citation>
    <scope>NUCLEOTIDE SEQUENCE [LARGE SCALE GENOMIC DNA]</scope>
    <source>
        <strain evidence="12">KCTC 33575</strain>
    </source>
</reference>
<sequence length="369" mass="41211">MISFKNVSKKYGDVTAVDDISFDIESHELFVIIGPSGSGKTTAMKMINRMHEATDGDIYIDDENINSIDPVKLRRRIGYVIQGVGLMPHMTIGENIAIVHRLLGKKLPPDEIDRLLNLVNMNPEDFKDRYPDELSGGQQQRIGVIRALANDPNIILMDEPFSALDPVTRNQLQNEFKKLQKEIDKTIVFVTHDIDEALKLGDRICLMRDGKVEQLGTPDELLHHPKNDFVKQFIGEDKLQAKAFKHFRLKDWMKKEIVVAEEDETVEDVIDLMKEYHVNILPVVNGDLLIGSVSLWSLLGNEGQVINDYIGGDGIVEIDVESSVTGAINRINHFRGAVPVVTNKGKLLGVLDHDNLLSTLSTDASGGVE</sequence>
<keyword evidence="4 8" id="KW-0547">Nucleotide-binding</keyword>
<dbReference type="EMBL" id="JBHUOQ010000007">
    <property type="protein sequence ID" value="MFD2831648.1"/>
    <property type="molecule type" value="Genomic_DNA"/>
</dbReference>
<evidence type="ECO:0000256" key="4">
    <source>
        <dbReference type="ARBA" id="ARBA00022741"/>
    </source>
</evidence>
<comment type="catalytic activity">
    <reaction evidence="8">
        <text>a quaternary ammonium(out) + ATP + H2O = a quaternary ammonium(in) + ADP + phosphate + H(+)</text>
        <dbReference type="Rhea" id="RHEA:11036"/>
        <dbReference type="ChEBI" id="CHEBI:15377"/>
        <dbReference type="ChEBI" id="CHEBI:15378"/>
        <dbReference type="ChEBI" id="CHEBI:30616"/>
        <dbReference type="ChEBI" id="CHEBI:35267"/>
        <dbReference type="ChEBI" id="CHEBI:43474"/>
        <dbReference type="ChEBI" id="CHEBI:456216"/>
    </reaction>
</comment>
<organism evidence="11 12">
    <name type="scientific">Corticicoccus populi</name>
    <dbReference type="NCBI Taxonomy" id="1812821"/>
    <lineage>
        <taxon>Bacteria</taxon>
        <taxon>Bacillati</taxon>
        <taxon>Bacillota</taxon>
        <taxon>Bacilli</taxon>
        <taxon>Bacillales</taxon>
        <taxon>Staphylococcaceae</taxon>
        <taxon>Corticicoccus</taxon>
    </lineage>
</organism>
<dbReference type="PANTHER" id="PTHR43117">
    <property type="entry name" value="OSMOPROTECTANT IMPORT ATP-BINDING PROTEIN OSMV"/>
    <property type="match status" value="1"/>
</dbReference>
<comment type="subcellular location">
    <subcellularLocation>
        <location evidence="8">Cell inner membrane</location>
        <topology evidence="8">Peripheral membrane protein</topology>
    </subcellularLocation>
</comment>
<dbReference type="GO" id="GO:0005524">
    <property type="term" value="F:ATP binding"/>
    <property type="evidence" value="ECO:0007669"/>
    <property type="project" value="UniProtKB-KW"/>
</dbReference>
<evidence type="ECO:0000256" key="6">
    <source>
        <dbReference type="ARBA" id="ARBA00023122"/>
    </source>
</evidence>
<evidence type="ECO:0000313" key="12">
    <source>
        <dbReference type="Proteomes" id="UP001597519"/>
    </source>
</evidence>
<keyword evidence="12" id="KW-1185">Reference proteome</keyword>
<evidence type="ECO:0000256" key="5">
    <source>
        <dbReference type="ARBA" id="ARBA00022840"/>
    </source>
</evidence>
<dbReference type="Pfam" id="PF00571">
    <property type="entry name" value="CBS"/>
    <property type="match status" value="2"/>
</dbReference>
<comment type="caution">
    <text evidence="11">The sequence shown here is derived from an EMBL/GenBank/DDBJ whole genome shotgun (WGS) entry which is preliminary data.</text>
</comment>
<keyword evidence="8" id="KW-0472">Membrane</keyword>
<dbReference type="InterPro" id="IPR003439">
    <property type="entry name" value="ABC_transporter-like_ATP-bd"/>
</dbReference>
<evidence type="ECO:0000256" key="2">
    <source>
        <dbReference type="ARBA" id="ARBA00022448"/>
    </source>
</evidence>
<dbReference type="Gene3D" id="3.10.580.10">
    <property type="entry name" value="CBS-domain"/>
    <property type="match status" value="1"/>
</dbReference>
<keyword evidence="3" id="KW-0677">Repeat</keyword>
<dbReference type="Proteomes" id="UP001597519">
    <property type="component" value="Unassembled WGS sequence"/>
</dbReference>
<evidence type="ECO:0000259" key="9">
    <source>
        <dbReference type="PROSITE" id="PS50893"/>
    </source>
</evidence>
<dbReference type="SUPFAM" id="SSF54631">
    <property type="entry name" value="CBS-domain pair"/>
    <property type="match status" value="1"/>
</dbReference>
<dbReference type="InterPro" id="IPR000644">
    <property type="entry name" value="CBS_dom"/>
</dbReference>
<keyword evidence="8" id="KW-0997">Cell inner membrane</keyword>
<dbReference type="PROSITE" id="PS51371">
    <property type="entry name" value="CBS"/>
    <property type="match status" value="1"/>
</dbReference>
<dbReference type="InterPro" id="IPR003593">
    <property type="entry name" value="AAA+_ATPase"/>
</dbReference>
<dbReference type="SMART" id="SM00382">
    <property type="entry name" value="AAA"/>
    <property type="match status" value="1"/>
</dbReference>
<dbReference type="PROSITE" id="PS00211">
    <property type="entry name" value="ABC_TRANSPORTER_1"/>
    <property type="match status" value="1"/>
</dbReference>
<evidence type="ECO:0000259" key="10">
    <source>
        <dbReference type="PROSITE" id="PS51371"/>
    </source>
</evidence>
<evidence type="ECO:0000256" key="3">
    <source>
        <dbReference type="ARBA" id="ARBA00022737"/>
    </source>
</evidence>
<name>A0ABW5WZB1_9STAP</name>
<dbReference type="InterPro" id="IPR046342">
    <property type="entry name" value="CBS_dom_sf"/>
</dbReference>
<accession>A0ABW5WZB1</accession>